<dbReference type="Pfam" id="PF15428">
    <property type="entry name" value="Imm26"/>
    <property type="match status" value="1"/>
</dbReference>
<name>A0A0L0EVL6_9GAMM</name>
<protein>
    <submittedName>
        <fullName evidence="1">Uncharacterized protein</fullName>
    </submittedName>
</protein>
<dbReference type="Proteomes" id="UP000036850">
    <property type="component" value="Unassembled WGS sequence"/>
</dbReference>
<dbReference type="PATRIC" id="fig|43658.6.peg.4498"/>
<reference evidence="2" key="1">
    <citation type="submission" date="2015-07" db="EMBL/GenBank/DDBJ databases">
        <title>Draft genome sequence of a Pseudoalteromonas rubra strain, OCN096, isolated from Kaneohe Bay, Oahu, Hawaii.</title>
        <authorList>
            <person name="Beurmann S."/>
            <person name="Ushijima B."/>
            <person name="Belcaid M."/>
            <person name="Callahan S.M."/>
            <person name="Aeby G.S."/>
        </authorList>
    </citation>
    <scope>NUCLEOTIDE SEQUENCE [LARGE SCALE GENOMIC DNA]</scope>
    <source>
        <strain evidence="2">OCN096</strain>
    </source>
</reference>
<accession>A0A0L0EVL6</accession>
<evidence type="ECO:0000313" key="1">
    <source>
        <dbReference type="EMBL" id="KNC67898.1"/>
    </source>
</evidence>
<organism evidence="1 2">
    <name type="scientific">Pseudoalteromonas rubra</name>
    <dbReference type="NCBI Taxonomy" id="43658"/>
    <lineage>
        <taxon>Bacteria</taxon>
        <taxon>Pseudomonadati</taxon>
        <taxon>Pseudomonadota</taxon>
        <taxon>Gammaproteobacteria</taxon>
        <taxon>Alteromonadales</taxon>
        <taxon>Pseudoalteromonadaceae</taxon>
        <taxon>Pseudoalteromonas</taxon>
    </lineage>
</organism>
<dbReference type="AlphaFoldDB" id="A0A0L0EVL6"/>
<comment type="caution">
    <text evidence="1">The sequence shown here is derived from an EMBL/GenBank/DDBJ whole genome shotgun (WGS) entry which is preliminary data.</text>
</comment>
<sequence>MTNMKVLKKTKQKPMLGDIFSFQILDDKFHWGRVVSLTANVGGFDNCILIYIYETQTEGNDEIPALTTSDLLLPPIATNELPWKKGYFKLVDNMELKSEDLLSVHCFKSVLRGTCFDDKGNQLDKAYEPCGINGLDSYRTIDDKVSEAIGLELAP</sequence>
<gene>
    <name evidence="1" type="ORF">AC626_07950</name>
</gene>
<dbReference type="EMBL" id="LFZX01000044">
    <property type="protein sequence ID" value="KNC67898.1"/>
    <property type="molecule type" value="Genomic_DNA"/>
</dbReference>
<evidence type="ECO:0000313" key="2">
    <source>
        <dbReference type="Proteomes" id="UP000036850"/>
    </source>
</evidence>
<dbReference type="OrthoDB" id="9182826at2"/>
<dbReference type="InterPro" id="IPR029278">
    <property type="entry name" value="Imm26"/>
</dbReference>
<proteinExistence type="predicted"/>